<dbReference type="InterPro" id="IPR000030">
    <property type="entry name" value="PPE_dom"/>
</dbReference>
<feature type="domain" description="PPE family C-terminal" evidence="4">
    <location>
        <begin position="337"/>
        <end position="415"/>
    </location>
</feature>
<evidence type="ECO:0000313" key="6">
    <source>
        <dbReference type="Proteomes" id="UP001519535"/>
    </source>
</evidence>
<proteinExistence type="inferred from homology"/>
<evidence type="ECO:0000256" key="2">
    <source>
        <dbReference type="SAM" id="MobiDB-lite"/>
    </source>
</evidence>
<reference evidence="5 6" key="1">
    <citation type="submission" date="2021-05" db="EMBL/GenBank/DDBJ databases">
        <title>Mycobacterium acidophilum sp. nov., an extremely acid-tolerant member of the genus Mycobacterium.</title>
        <authorList>
            <person name="Xia J."/>
        </authorList>
    </citation>
    <scope>NUCLEOTIDE SEQUENCE [LARGE SCALE GENOMIC DNA]</scope>
    <source>
        <strain evidence="5 6">M1</strain>
    </source>
</reference>
<sequence>MLDFGALPPEINSGLLYVGAGAAPLTEAAASWAALAEELGSAADACAAALSGLTGGAWQGESSASMTAAATRYAGWMRTTAGQAAHAAGQAAAAATAYQTALAAIVPPPAIAANRARLANLLATNVLGQNAAGIAATDGEYTQMWAQDAAAMYRYAGESAAAATLTPLSTPPPATTADAQAGQAAATTQATVAAAGSDPTNLTQVLGQLSGALQALTSPSLDGANIFSPANGASNAGLSGLLNMLSGRSNSALGDLLNAFFGNSVFSSGWWNPTGVFNVFNSFDYLLIYAAQDAAAAQAAESGLGALGPMVSQISDVTPVPPTTAPGAHPVGPGQVSAETGKATLVRSLAVPPKWAALVAPTAGATAALAGSTAAPMSFGAGPTMLPGAPMPGAVRGKSRYARRYGFRPTVTSRPPAGG</sequence>
<dbReference type="InterPro" id="IPR022171">
    <property type="entry name" value="PPE_C"/>
</dbReference>
<dbReference type="PANTHER" id="PTHR46766">
    <property type="entry name" value="GLUTAMINE-RICH PROTEIN 2"/>
    <property type="match status" value="1"/>
</dbReference>
<name>A0ABS5RK91_9MYCO</name>
<feature type="domain" description="PPE" evidence="3">
    <location>
        <begin position="3"/>
        <end position="166"/>
    </location>
</feature>
<gene>
    <name evidence="5" type="ORF">KIH27_13770</name>
</gene>
<dbReference type="EMBL" id="JAHCLR010000027">
    <property type="protein sequence ID" value="MBS9534656.1"/>
    <property type="molecule type" value="Genomic_DNA"/>
</dbReference>
<dbReference type="SUPFAM" id="SSF140459">
    <property type="entry name" value="PE/PPE dimer-like"/>
    <property type="match status" value="1"/>
</dbReference>
<dbReference type="Gene3D" id="1.20.1260.20">
    <property type="entry name" value="PPE superfamily"/>
    <property type="match status" value="1"/>
</dbReference>
<dbReference type="PANTHER" id="PTHR46766:SF1">
    <property type="entry name" value="GLUTAMINE-RICH PROTEIN 2"/>
    <property type="match status" value="1"/>
</dbReference>
<feature type="compositionally biased region" description="Low complexity" evidence="2">
    <location>
        <begin position="325"/>
        <end position="334"/>
    </location>
</feature>
<comment type="caution">
    <text evidence="5">The sequence shown here is derived from an EMBL/GenBank/DDBJ whole genome shotgun (WGS) entry which is preliminary data.</text>
</comment>
<organism evidence="5 6">
    <name type="scientific">Mycolicibacter acidiphilus</name>
    <dbReference type="NCBI Taxonomy" id="2835306"/>
    <lineage>
        <taxon>Bacteria</taxon>
        <taxon>Bacillati</taxon>
        <taxon>Actinomycetota</taxon>
        <taxon>Actinomycetes</taxon>
        <taxon>Mycobacteriales</taxon>
        <taxon>Mycobacteriaceae</taxon>
        <taxon>Mycolicibacter</taxon>
    </lineage>
</organism>
<protein>
    <submittedName>
        <fullName evidence="5">PPE family protein</fullName>
    </submittedName>
</protein>
<dbReference type="InterPro" id="IPR038332">
    <property type="entry name" value="PPE_sf"/>
</dbReference>
<keyword evidence="6" id="KW-1185">Reference proteome</keyword>
<evidence type="ECO:0000313" key="5">
    <source>
        <dbReference type="EMBL" id="MBS9534656.1"/>
    </source>
</evidence>
<dbReference type="Pfam" id="PF12484">
    <property type="entry name" value="PPE-SVP"/>
    <property type="match status" value="1"/>
</dbReference>
<evidence type="ECO:0000256" key="1">
    <source>
        <dbReference type="ARBA" id="ARBA00010652"/>
    </source>
</evidence>
<dbReference type="Pfam" id="PF00823">
    <property type="entry name" value="PPE"/>
    <property type="match status" value="1"/>
</dbReference>
<feature type="region of interest" description="Disordered" evidence="2">
    <location>
        <begin position="317"/>
        <end position="337"/>
    </location>
</feature>
<evidence type="ECO:0000259" key="3">
    <source>
        <dbReference type="Pfam" id="PF00823"/>
    </source>
</evidence>
<comment type="similarity">
    <text evidence="1">Belongs to the mycobacterial PPE family.</text>
</comment>
<evidence type="ECO:0000259" key="4">
    <source>
        <dbReference type="Pfam" id="PF12484"/>
    </source>
</evidence>
<accession>A0ABS5RK91</accession>
<dbReference type="Proteomes" id="UP001519535">
    <property type="component" value="Unassembled WGS sequence"/>
</dbReference>